<gene>
    <name evidence="3" type="ORF">BC351_08260</name>
</gene>
<protein>
    <recommendedName>
        <fullName evidence="2">Peptidase M56 domain-containing protein</fullName>
    </recommendedName>
</protein>
<feature type="transmembrane region" description="Helical" evidence="1">
    <location>
        <begin position="309"/>
        <end position="330"/>
    </location>
</feature>
<dbReference type="PANTHER" id="PTHR34978:SF3">
    <property type="entry name" value="SLR0241 PROTEIN"/>
    <property type="match status" value="1"/>
</dbReference>
<keyword evidence="4" id="KW-1185">Reference proteome</keyword>
<dbReference type="InterPro" id="IPR052173">
    <property type="entry name" value="Beta-lactam_resp_regulator"/>
</dbReference>
<feature type="transmembrane region" description="Helical" evidence="1">
    <location>
        <begin position="6"/>
        <end position="28"/>
    </location>
</feature>
<sequence length="549" mass="62474">MIWGMSLLEMSVSASLIILAVVCFRSLLLHKVPKMTFIVLWGIVLFRLLVPISVQSQFNIYTAVNDLGRMFTVQESNSLMQNSPISDGGTVTMPPITDGMITSAVPLELASPIPFFVLVWLIGFTLCAMFFIIPHLRCRNIYRMSLPIENDFIQKWQKSNPVWRKVQIRQLDRILTPLTYGIFQPVVLLPKHIDYTDPKQLELILTHEYIHIKRFDTLKKWLLVAGVCVHWFNPFVWVMYILANRDIELSCDEMVIRTFGESMKPSYAMALVRLEEKKSGLSSIVSHFSKNSIEERIISIMKTKKISRAAMLLAIVVVVGTVTVFATSALDKTETASGVENPVAESTPALYQGESSTALMPIDLTFTKSDVPQLIDQLNASKYRALYLDNEIVLRVLNDNSIQISKDKGASWKKYDTDRVYATDFAVWLLKNDPNPGYSMKEMQSRLANGAEVEHIRFENGKEMYVVVDKSGVQIELVQPEKITSVLLDGQRMMITSDRIPMLISAQELKSFYDLLVYNNILTETQAEQNYSERVKHLKENDSIFTVTN</sequence>
<dbReference type="AlphaFoldDB" id="A0A1V4HBD0"/>
<dbReference type="Proteomes" id="UP000190626">
    <property type="component" value="Unassembled WGS sequence"/>
</dbReference>
<evidence type="ECO:0000256" key="1">
    <source>
        <dbReference type="SAM" id="Phobius"/>
    </source>
</evidence>
<keyword evidence="1" id="KW-0812">Transmembrane</keyword>
<dbReference type="Pfam" id="PF05569">
    <property type="entry name" value="Peptidase_M56"/>
    <property type="match status" value="1"/>
</dbReference>
<reference evidence="4" key="1">
    <citation type="submission" date="2016-07" db="EMBL/GenBank/DDBJ databases">
        <authorList>
            <person name="Florea S."/>
            <person name="Webb J.S."/>
            <person name="Jaromczyk J."/>
            <person name="Schardl C.L."/>
        </authorList>
    </citation>
    <scope>NUCLEOTIDE SEQUENCE [LARGE SCALE GENOMIC DNA]</scope>
    <source>
        <strain evidence="4">CY1</strain>
    </source>
</reference>
<proteinExistence type="predicted"/>
<dbReference type="STRING" id="1469647.BC351_08260"/>
<dbReference type="PANTHER" id="PTHR34978">
    <property type="entry name" value="POSSIBLE SENSOR-TRANSDUCER PROTEIN BLAR"/>
    <property type="match status" value="1"/>
</dbReference>
<feature type="transmembrane region" description="Helical" evidence="1">
    <location>
        <begin position="113"/>
        <end position="133"/>
    </location>
</feature>
<comment type="caution">
    <text evidence="3">The sequence shown here is derived from an EMBL/GenBank/DDBJ whole genome shotgun (WGS) entry which is preliminary data.</text>
</comment>
<evidence type="ECO:0000313" key="4">
    <source>
        <dbReference type="Proteomes" id="UP000190626"/>
    </source>
</evidence>
<keyword evidence="1" id="KW-0472">Membrane</keyword>
<keyword evidence="1" id="KW-1133">Transmembrane helix</keyword>
<evidence type="ECO:0000259" key="2">
    <source>
        <dbReference type="Pfam" id="PF05569"/>
    </source>
</evidence>
<name>A0A1V4HBD0_9BACL</name>
<dbReference type="EMBL" id="MBTG01000045">
    <property type="protein sequence ID" value="OPH48451.1"/>
    <property type="molecule type" value="Genomic_DNA"/>
</dbReference>
<dbReference type="InterPro" id="IPR008756">
    <property type="entry name" value="Peptidase_M56"/>
</dbReference>
<feature type="transmembrane region" description="Helical" evidence="1">
    <location>
        <begin position="221"/>
        <end position="243"/>
    </location>
</feature>
<feature type="transmembrane region" description="Helical" evidence="1">
    <location>
        <begin position="35"/>
        <end position="54"/>
    </location>
</feature>
<organism evidence="3 4">
    <name type="scientific">Paenibacillus ferrarius</name>
    <dbReference type="NCBI Taxonomy" id="1469647"/>
    <lineage>
        <taxon>Bacteria</taxon>
        <taxon>Bacillati</taxon>
        <taxon>Bacillota</taxon>
        <taxon>Bacilli</taxon>
        <taxon>Bacillales</taxon>
        <taxon>Paenibacillaceae</taxon>
        <taxon>Paenibacillus</taxon>
    </lineage>
</organism>
<feature type="domain" description="Peptidase M56" evidence="2">
    <location>
        <begin position="6"/>
        <end position="300"/>
    </location>
</feature>
<accession>A0A1V4HBD0</accession>
<dbReference type="RefSeq" id="WP_079418839.1">
    <property type="nucleotide sequence ID" value="NZ_MBTG01000045.1"/>
</dbReference>
<dbReference type="CDD" id="cd07341">
    <property type="entry name" value="M56_BlaR1_MecR1_like"/>
    <property type="match status" value="1"/>
</dbReference>
<evidence type="ECO:0000313" key="3">
    <source>
        <dbReference type="EMBL" id="OPH48451.1"/>
    </source>
</evidence>